<keyword evidence="2" id="KW-1133">Transmembrane helix</keyword>
<feature type="transmembrane region" description="Helical" evidence="2">
    <location>
        <begin position="206"/>
        <end position="229"/>
    </location>
</feature>
<dbReference type="AlphaFoldDB" id="A0A371CR61"/>
<feature type="transmembrane region" description="Helical" evidence="2">
    <location>
        <begin position="95"/>
        <end position="116"/>
    </location>
</feature>
<evidence type="ECO:0000259" key="3">
    <source>
        <dbReference type="Pfam" id="PF20152"/>
    </source>
</evidence>
<feature type="region of interest" description="Disordered" evidence="1">
    <location>
        <begin position="278"/>
        <end position="299"/>
    </location>
</feature>
<feature type="transmembrane region" description="Helical" evidence="2">
    <location>
        <begin position="164"/>
        <end position="185"/>
    </location>
</feature>
<feature type="transmembrane region" description="Helical" evidence="2">
    <location>
        <begin position="128"/>
        <end position="152"/>
    </location>
</feature>
<dbReference type="Proteomes" id="UP000256964">
    <property type="component" value="Unassembled WGS sequence"/>
</dbReference>
<keyword evidence="2" id="KW-0812">Transmembrane</keyword>
<keyword evidence="2" id="KW-0472">Membrane</keyword>
<evidence type="ECO:0000256" key="1">
    <source>
        <dbReference type="SAM" id="MobiDB-lite"/>
    </source>
</evidence>
<name>A0A371CR61_9APHY</name>
<gene>
    <name evidence="4" type="ORF">OH76DRAFT_1268423</name>
</gene>
<sequence length="339" mass="37412">MTEALAASSSSLPPLTNTYGAVLISSFIGLGLYGLTCSQTFHYYRLFPKDFTFHKALVPAILITDTFHSITLIHLCYHYLIDNYYNPLGLLKAEWSIQVMPLSTGIVLILCQSFYARRIWLVDRRFRWIIGFVMVLILVEAGTIAASGYYGLTSSGFAEFVPYTWLNSVSFALATATDLILMILFGVILRGSKTSFKTTRRGLDTLAVYAAVATLLNTALTIPALIASIVSKDTFIYMALSIPTVKIYTNGVLMFLNLRTGLAESVSVLRSDRTPSFSMSNVKRGGRTHAPEGSRHHQSPSVMIDIKMTTAVHDERDTISGIAEEQGRVEGQEAKHSLV</sequence>
<organism evidence="4 5">
    <name type="scientific">Lentinus brumalis</name>
    <dbReference type="NCBI Taxonomy" id="2498619"/>
    <lineage>
        <taxon>Eukaryota</taxon>
        <taxon>Fungi</taxon>
        <taxon>Dikarya</taxon>
        <taxon>Basidiomycota</taxon>
        <taxon>Agaricomycotina</taxon>
        <taxon>Agaricomycetes</taxon>
        <taxon>Polyporales</taxon>
        <taxon>Polyporaceae</taxon>
        <taxon>Lentinus</taxon>
    </lineage>
</organism>
<dbReference type="PANTHER" id="PTHR40465:SF1">
    <property type="entry name" value="DUF6534 DOMAIN-CONTAINING PROTEIN"/>
    <property type="match status" value="1"/>
</dbReference>
<dbReference type="OrthoDB" id="2743740at2759"/>
<feature type="transmembrane region" description="Helical" evidence="2">
    <location>
        <begin position="235"/>
        <end position="256"/>
    </location>
</feature>
<feature type="domain" description="DUF6534" evidence="3">
    <location>
        <begin position="174"/>
        <end position="260"/>
    </location>
</feature>
<dbReference type="Pfam" id="PF20152">
    <property type="entry name" value="DUF6534"/>
    <property type="match status" value="1"/>
</dbReference>
<dbReference type="InterPro" id="IPR045339">
    <property type="entry name" value="DUF6534"/>
</dbReference>
<evidence type="ECO:0000313" key="5">
    <source>
        <dbReference type="Proteomes" id="UP000256964"/>
    </source>
</evidence>
<dbReference type="PANTHER" id="PTHR40465">
    <property type="entry name" value="CHROMOSOME 1, WHOLE GENOME SHOTGUN SEQUENCE"/>
    <property type="match status" value="1"/>
</dbReference>
<evidence type="ECO:0000256" key="2">
    <source>
        <dbReference type="SAM" id="Phobius"/>
    </source>
</evidence>
<protein>
    <recommendedName>
        <fullName evidence="3">DUF6534 domain-containing protein</fullName>
    </recommendedName>
</protein>
<feature type="transmembrane region" description="Helical" evidence="2">
    <location>
        <begin position="20"/>
        <end position="44"/>
    </location>
</feature>
<keyword evidence="5" id="KW-1185">Reference proteome</keyword>
<dbReference type="EMBL" id="KZ857477">
    <property type="protein sequence ID" value="RDX42774.1"/>
    <property type="molecule type" value="Genomic_DNA"/>
</dbReference>
<reference evidence="4 5" key="1">
    <citation type="journal article" date="2018" name="Biotechnol. Biofuels">
        <title>Integrative visual omics of the white-rot fungus Polyporus brumalis exposes the biotechnological potential of its oxidative enzymes for delignifying raw plant biomass.</title>
        <authorList>
            <person name="Miyauchi S."/>
            <person name="Rancon A."/>
            <person name="Drula E."/>
            <person name="Hage H."/>
            <person name="Chaduli D."/>
            <person name="Favel A."/>
            <person name="Grisel S."/>
            <person name="Henrissat B."/>
            <person name="Herpoel-Gimbert I."/>
            <person name="Ruiz-Duenas F.J."/>
            <person name="Chevret D."/>
            <person name="Hainaut M."/>
            <person name="Lin J."/>
            <person name="Wang M."/>
            <person name="Pangilinan J."/>
            <person name="Lipzen A."/>
            <person name="Lesage-Meessen L."/>
            <person name="Navarro D."/>
            <person name="Riley R."/>
            <person name="Grigoriev I.V."/>
            <person name="Zhou S."/>
            <person name="Raouche S."/>
            <person name="Rosso M.N."/>
        </authorList>
    </citation>
    <scope>NUCLEOTIDE SEQUENCE [LARGE SCALE GENOMIC DNA]</scope>
    <source>
        <strain evidence="4 5">BRFM 1820</strain>
    </source>
</reference>
<proteinExistence type="predicted"/>
<accession>A0A371CR61</accession>
<dbReference type="STRING" id="139420.A0A371CR61"/>
<evidence type="ECO:0000313" key="4">
    <source>
        <dbReference type="EMBL" id="RDX42774.1"/>
    </source>
</evidence>
<feature type="transmembrane region" description="Helical" evidence="2">
    <location>
        <begin position="56"/>
        <end position="80"/>
    </location>
</feature>